<dbReference type="EMBL" id="FOEI01000007">
    <property type="protein sequence ID" value="SEQ12532.1"/>
    <property type="molecule type" value="Genomic_DNA"/>
</dbReference>
<dbReference type="Proteomes" id="UP000198648">
    <property type="component" value="Unassembled WGS sequence"/>
</dbReference>
<dbReference type="CDD" id="cd02440">
    <property type="entry name" value="AdoMet_MTases"/>
    <property type="match status" value="1"/>
</dbReference>
<dbReference type="PANTHER" id="PTHR43861:SF1">
    <property type="entry name" value="TRANS-ACONITATE 2-METHYLTRANSFERASE"/>
    <property type="match status" value="1"/>
</dbReference>
<dbReference type="AlphaFoldDB" id="A0A1H9DGA0"/>
<keyword evidence="1 4" id="KW-0489">Methyltransferase</keyword>
<dbReference type="Gene3D" id="3.40.50.150">
    <property type="entry name" value="Vaccinia Virus protein VP39"/>
    <property type="match status" value="1"/>
</dbReference>
<dbReference type="OrthoDB" id="529208at2"/>
<evidence type="ECO:0000313" key="4">
    <source>
        <dbReference type="EMBL" id="SEQ12532.1"/>
    </source>
</evidence>
<dbReference type="InterPro" id="IPR041698">
    <property type="entry name" value="Methyltransf_25"/>
</dbReference>
<dbReference type="PANTHER" id="PTHR43861">
    <property type="entry name" value="TRANS-ACONITATE 2-METHYLTRANSFERASE-RELATED"/>
    <property type="match status" value="1"/>
</dbReference>
<evidence type="ECO:0000313" key="5">
    <source>
        <dbReference type="Proteomes" id="UP000198648"/>
    </source>
</evidence>
<dbReference type="SUPFAM" id="SSF53335">
    <property type="entry name" value="S-adenosyl-L-methionine-dependent methyltransferases"/>
    <property type="match status" value="1"/>
</dbReference>
<evidence type="ECO:0000256" key="1">
    <source>
        <dbReference type="ARBA" id="ARBA00022603"/>
    </source>
</evidence>
<keyword evidence="2 4" id="KW-0808">Transferase</keyword>
<evidence type="ECO:0000256" key="2">
    <source>
        <dbReference type="ARBA" id="ARBA00022679"/>
    </source>
</evidence>
<dbReference type="InterPro" id="IPR029063">
    <property type="entry name" value="SAM-dependent_MTases_sf"/>
</dbReference>
<sequence length="256" mass="29813">MIASFDNAAEKYDTNFTHTEIGTLQRHLVYENVQKYLQNTKIVLEINCGTGEDAIWLANQNLTVTATDISEKMVSKAQSKTNLENLNFKVLDINNLNQETNSYDFLFSNFGGLNCLTNTEMQTFFQSTSKILSEKGKICLVIMPKNTIWEQFYFVLKFDFKNAFRRKKEVAFANVDGEKVATYYYNPKEIVHLCQATFEILEVKPIGFFIPPSYLEPFFKNKKMLLKGLNFLEKRIKNWSFLSKYADHYIITLQKK</sequence>
<dbReference type="GO" id="GO:0008168">
    <property type="term" value="F:methyltransferase activity"/>
    <property type="evidence" value="ECO:0007669"/>
    <property type="project" value="UniProtKB-KW"/>
</dbReference>
<dbReference type="GO" id="GO:0032259">
    <property type="term" value="P:methylation"/>
    <property type="evidence" value="ECO:0007669"/>
    <property type="project" value="UniProtKB-KW"/>
</dbReference>
<accession>A0A1H9DGA0</accession>
<feature type="domain" description="Methyltransferase" evidence="3">
    <location>
        <begin position="43"/>
        <end position="136"/>
    </location>
</feature>
<protein>
    <submittedName>
        <fullName evidence="4">Methyltransferase domain-containing protein</fullName>
    </submittedName>
</protein>
<evidence type="ECO:0000259" key="3">
    <source>
        <dbReference type="Pfam" id="PF13649"/>
    </source>
</evidence>
<dbReference type="RefSeq" id="WP_091469286.1">
    <property type="nucleotide sequence ID" value="NZ_FOEI01000007.1"/>
</dbReference>
<reference evidence="4 5" key="1">
    <citation type="submission" date="2016-10" db="EMBL/GenBank/DDBJ databases">
        <authorList>
            <person name="de Groot N.N."/>
        </authorList>
    </citation>
    <scope>NUCLEOTIDE SEQUENCE [LARGE SCALE GENOMIC DNA]</scope>
    <source>
        <strain evidence="4 5">DSM 27078</strain>
    </source>
</reference>
<keyword evidence="5" id="KW-1185">Reference proteome</keyword>
<dbReference type="Pfam" id="PF13649">
    <property type="entry name" value="Methyltransf_25"/>
    <property type="match status" value="1"/>
</dbReference>
<name>A0A1H9DGA0_9FLAO</name>
<organism evidence="4 5">
    <name type="scientific">Flavobacterium urocaniciphilum</name>
    <dbReference type="NCBI Taxonomy" id="1299341"/>
    <lineage>
        <taxon>Bacteria</taxon>
        <taxon>Pseudomonadati</taxon>
        <taxon>Bacteroidota</taxon>
        <taxon>Flavobacteriia</taxon>
        <taxon>Flavobacteriales</taxon>
        <taxon>Flavobacteriaceae</taxon>
        <taxon>Flavobacterium</taxon>
    </lineage>
</organism>
<gene>
    <name evidence="4" type="ORF">SAMN05444005_10731</name>
</gene>
<proteinExistence type="predicted"/>
<dbReference type="STRING" id="1299341.SAMN05444005_10731"/>